<reference evidence="3 4" key="1">
    <citation type="journal article" date="2017" name="Int. J. Syst. Evol. Microbiol.">
        <title>Achromobacter aloeverae sp. nov., isolated from the root of Aloe vera (L.) Burm.f.</title>
        <authorList>
            <person name="Kuncharoen N."/>
            <person name="Muramatsu Y."/>
            <person name="Shibata C."/>
            <person name="Kamakura Y."/>
            <person name="Nakagawa Y."/>
            <person name="Tanasupawat S."/>
        </authorList>
    </citation>
    <scope>NUCLEOTIDE SEQUENCE [LARGE SCALE GENOMIC DNA]</scope>
    <source>
        <strain evidence="3 4">AVA-1</strain>
    </source>
</reference>
<feature type="domain" description="FAD dependent oxidoreductase" evidence="2">
    <location>
        <begin position="10"/>
        <end position="396"/>
    </location>
</feature>
<dbReference type="Gene3D" id="3.50.50.60">
    <property type="entry name" value="FAD/NAD(P)-binding domain"/>
    <property type="match status" value="2"/>
</dbReference>
<dbReference type="PANTHER" id="PTHR13847">
    <property type="entry name" value="SARCOSINE DEHYDROGENASE-RELATED"/>
    <property type="match status" value="1"/>
</dbReference>
<protein>
    <submittedName>
        <fullName evidence="3">FAD-dependent oxidoreductase</fullName>
    </submittedName>
</protein>
<organism evidence="3 4">
    <name type="scientific">Achromobacter aloeverae</name>
    <dbReference type="NCBI Taxonomy" id="1750518"/>
    <lineage>
        <taxon>Bacteria</taxon>
        <taxon>Pseudomonadati</taxon>
        <taxon>Pseudomonadota</taxon>
        <taxon>Betaproteobacteria</taxon>
        <taxon>Burkholderiales</taxon>
        <taxon>Alcaligenaceae</taxon>
        <taxon>Achromobacter</taxon>
    </lineage>
</organism>
<dbReference type="SUPFAM" id="SSF51905">
    <property type="entry name" value="FAD/NAD(P)-binding domain"/>
    <property type="match status" value="1"/>
</dbReference>
<evidence type="ECO:0000313" key="3">
    <source>
        <dbReference type="EMBL" id="RXN87839.1"/>
    </source>
</evidence>
<accession>A0A4Q1HI94</accession>
<dbReference type="Proteomes" id="UP000290849">
    <property type="component" value="Unassembled WGS sequence"/>
</dbReference>
<dbReference type="AlphaFoldDB" id="A0A4Q1HI94"/>
<dbReference type="GO" id="GO:0005737">
    <property type="term" value="C:cytoplasm"/>
    <property type="evidence" value="ECO:0007669"/>
    <property type="project" value="TreeGrafter"/>
</dbReference>
<keyword evidence="1" id="KW-0560">Oxidoreductase</keyword>
<evidence type="ECO:0000313" key="4">
    <source>
        <dbReference type="Proteomes" id="UP000290849"/>
    </source>
</evidence>
<evidence type="ECO:0000256" key="1">
    <source>
        <dbReference type="ARBA" id="ARBA00023002"/>
    </source>
</evidence>
<comment type="caution">
    <text evidence="3">The sequence shown here is derived from an EMBL/GenBank/DDBJ whole genome shotgun (WGS) entry which is preliminary data.</text>
</comment>
<dbReference type="Gene3D" id="3.30.9.10">
    <property type="entry name" value="D-Amino Acid Oxidase, subunit A, domain 2"/>
    <property type="match status" value="1"/>
</dbReference>
<proteinExistence type="predicted"/>
<dbReference type="PANTHER" id="PTHR13847:SF289">
    <property type="entry name" value="GLYCINE OXIDASE"/>
    <property type="match status" value="1"/>
</dbReference>
<evidence type="ECO:0000259" key="2">
    <source>
        <dbReference type="Pfam" id="PF01266"/>
    </source>
</evidence>
<dbReference type="Pfam" id="PF01266">
    <property type="entry name" value="DAO"/>
    <property type="match status" value="1"/>
</dbReference>
<gene>
    <name evidence="3" type="ORF">C7R54_14705</name>
</gene>
<dbReference type="EMBL" id="PYAL01000004">
    <property type="protein sequence ID" value="RXN87839.1"/>
    <property type="molecule type" value="Genomic_DNA"/>
</dbReference>
<keyword evidence="4" id="KW-1185">Reference proteome</keyword>
<dbReference type="SUPFAM" id="SSF54373">
    <property type="entry name" value="FAD-linked reductases, C-terminal domain"/>
    <property type="match status" value="1"/>
</dbReference>
<dbReference type="InterPro" id="IPR006076">
    <property type="entry name" value="FAD-dep_OxRdtase"/>
</dbReference>
<dbReference type="InterPro" id="IPR036188">
    <property type="entry name" value="FAD/NAD-bd_sf"/>
</dbReference>
<name>A0A4Q1HI94_9BURK</name>
<dbReference type="OrthoDB" id="18526at2"/>
<sequence length="424" mass="45239">MPDSHSRSALVIGAGIVGLCAAYALQRSGVAVTLLDPNPPGSQCSSGNAGALSSGSVAPLAMPGVLKDTVSMLFDPVGPLHIPARYWWQGAPWLARFALSSRRDTVARIADALHILLRGSVDEHARLAREIGRPELVRRNGQLHLYPDARSLDKDAGGWALKEAHGLRIERVGRAEILDLEPAISSTYATGVYLPDEGSVTDPQDYCEAIARATLSAGARFVQAGVATLQRTATGWRANSGDAQWEASHLVLSAGAWSARLLAGLGLRVPLQTQRGYHLQLQPGQHAISRIVVLADRKVFLNPMDRGLRIAGTVEIDALDRPPNMRRANVLAEHARAGVGGIDATDARAWMGHRPCLPDSMPVIGAVPGAAGLWCAFGHGHLGVTESVNTGTWIADEINGRPGTVDRRQGLRAFSIARFKGWKV</sequence>
<dbReference type="GO" id="GO:0016491">
    <property type="term" value="F:oxidoreductase activity"/>
    <property type="evidence" value="ECO:0007669"/>
    <property type="project" value="UniProtKB-KW"/>
</dbReference>